<name>A0A0N8PSG3_9CHLR</name>
<dbReference type="EMBL" id="LJCR01000476">
    <property type="protein sequence ID" value="KPV52645.1"/>
    <property type="molecule type" value="Genomic_DNA"/>
</dbReference>
<reference evidence="3 4" key="1">
    <citation type="submission" date="2015-09" db="EMBL/GenBank/DDBJ databases">
        <title>Draft genome sequence of Kouleothrix aurantiaca JCM 19913.</title>
        <authorList>
            <person name="Hemp J."/>
        </authorList>
    </citation>
    <scope>NUCLEOTIDE SEQUENCE [LARGE SCALE GENOMIC DNA]</scope>
    <source>
        <strain evidence="3 4">COM-B</strain>
    </source>
</reference>
<dbReference type="AlphaFoldDB" id="A0A0N8PSG3"/>
<dbReference type="InterPro" id="IPR004474">
    <property type="entry name" value="LytR_CpsA_psr"/>
</dbReference>
<gene>
    <name evidence="3" type="ORF">SE17_14230</name>
</gene>
<dbReference type="InterPro" id="IPR050922">
    <property type="entry name" value="LytR/CpsA/Psr_CW_biosynth"/>
</dbReference>
<protein>
    <submittedName>
        <fullName evidence="3">Transcriptional regulator</fullName>
    </submittedName>
</protein>
<proteinExistence type="inferred from homology"/>
<dbReference type="NCBIfam" id="TIGR00350">
    <property type="entry name" value="lytR_cpsA_psr"/>
    <property type="match status" value="1"/>
</dbReference>
<dbReference type="PANTHER" id="PTHR33392:SF6">
    <property type="entry name" value="POLYISOPRENYL-TEICHOIC ACID--PEPTIDOGLYCAN TEICHOIC ACID TRANSFERASE TAGU"/>
    <property type="match status" value="1"/>
</dbReference>
<evidence type="ECO:0000256" key="1">
    <source>
        <dbReference type="ARBA" id="ARBA00006068"/>
    </source>
</evidence>
<organism evidence="3 4">
    <name type="scientific">Kouleothrix aurantiaca</name>
    <dbReference type="NCBI Taxonomy" id="186479"/>
    <lineage>
        <taxon>Bacteria</taxon>
        <taxon>Bacillati</taxon>
        <taxon>Chloroflexota</taxon>
        <taxon>Chloroflexia</taxon>
        <taxon>Chloroflexales</taxon>
        <taxon>Roseiflexineae</taxon>
        <taxon>Roseiflexaceae</taxon>
        <taxon>Kouleothrix</taxon>
    </lineage>
</organism>
<comment type="caution">
    <text evidence="3">The sequence shown here is derived from an EMBL/GenBank/DDBJ whole genome shotgun (WGS) entry which is preliminary data.</text>
</comment>
<dbReference type="Pfam" id="PF03816">
    <property type="entry name" value="LytR_cpsA_psr"/>
    <property type="match status" value="1"/>
</dbReference>
<dbReference type="Proteomes" id="UP000050509">
    <property type="component" value="Unassembled WGS sequence"/>
</dbReference>
<evidence type="ECO:0000313" key="3">
    <source>
        <dbReference type="EMBL" id="KPV52645.1"/>
    </source>
</evidence>
<evidence type="ECO:0000259" key="2">
    <source>
        <dbReference type="Pfam" id="PF03816"/>
    </source>
</evidence>
<dbReference type="PANTHER" id="PTHR33392">
    <property type="entry name" value="POLYISOPRENYL-TEICHOIC ACID--PEPTIDOGLYCAN TEICHOIC ACID TRANSFERASE TAGU"/>
    <property type="match status" value="1"/>
</dbReference>
<dbReference type="PATRIC" id="fig|186479.3.peg.8513"/>
<feature type="domain" description="Cell envelope-related transcriptional attenuator" evidence="2">
    <location>
        <begin position="102"/>
        <end position="264"/>
    </location>
</feature>
<keyword evidence="4" id="KW-1185">Reference proteome</keyword>
<sequence>MRHPRRRLVLFASLGVVILLAIPAIWLGVKWNRALSNINKMIVPTVVLPTTAAATPEPLAVVETPDPELPPLPEPTAVPPPDGVQNILLVGTDARIGEDVSRTDTMVWVHLDPQANRVSMMSFPRDLWVNIPGYGKNRINTAYLTGETKLGKGYGPALLKKTVGDLVGVPIDHFVLINFDGFKTIIDKIGGIYVDVPKVIDDAKYPMDEYAGDVRTMKIHFDAGRQLMDGSNALIYARTRHADSDFGRNQRQQQVLMAIFDRMREQGLLGQLTSLDDYTDVLSNYIRTDLSRTDMLGLAGVGSRLHSENIQRFAIDAKMVTPRTTPAYVLLLKDQKALRLLVNQMLDPSAAAAGGENPAP</sequence>
<dbReference type="Gene3D" id="3.40.630.190">
    <property type="entry name" value="LCP protein"/>
    <property type="match status" value="1"/>
</dbReference>
<evidence type="ECO:0000313" key="4">
    <source>
        <dbReference type="Proteomes" id="UP000050509"/>
    </source>
</evidence>
<comment type="similarity">
    <text evidence="1">Belongs to the LytR/CpsA/Psr (LCP) family.</text>
</comment>
<accession>A0A0N8PSG3</accession>